<gene>
    <name evidence="2" type="ORF">DERF_010409</name>
</gene>
<dbReference type="AlphaFoldDB" id="A0A922HYI0"/>
<name>A0A922HYI0_DERFA</name>
<protein>
    <submittedName>
        <fullName evidence="2">Uncharacterized protein</fullName>
    </submittedName>
</protein>
<feature type="region of interest" description="Disordered" evidence="1">
    <location>
        <begin position="1"/>
        <end position="26"/>
    </location>
</feature>
<reference evidence="2" key="1">
    <citation type="submission" date="2013-05" db="EMBL/GenBank/DDBJ databases">
        <authorList>
            <person name="Yim A.K.Y."/>
            <person name="Chan T.F."/>
            <person name="Ji K.M."/>
            <person name="Liu X.Y."/>
            <person name="Zhou J.W."/>
            <person name="Li R.Q."/>
            <person name="Yang K.Y."/>
            <person name="Li J."/>
            <person name="Li M."/>
            <person name="Law P.T.W."/>
            <person name="Wu Y.L."/>
            <person name="Cai Z.L."/>
            <person name="Qin H."/>
            <person name="Bao Y."/>
            <person name="Leung R.K.K."/>
            <person name="Ng P.K.S."/>
            <person name="Zou J."/>
            <person name="Zhong X.J."/>
            <person name="Ran P.X."/>
            <person name="Zhong N.S."/>
            <person name="Liu Z.G."/>
            <person name="Tsui S.K.W."/>
        </authorList>
    </citation>
    <scope>NUCLEOTIDE SEQUENCE</scope>
    <source>
        <strain evidence="2">Derf</strain>
        <tissue evidence="2">Whole organism</tissue>
    </source>
</reference>
<proteinExistence type="predicted"/>
<dbReference type="Proteomes" id="UP000790347">
    <property type="component" value="Unassembled WGS sequence"/>
</dbReference>
<organism evidence="2 3">
    <name type="scientific">Dermatophagoides farinae</name>
    <name type="common">American house dust mite</name>
    <dbReference type="NCBI Taxonomy" id="6954"/>
    <lineage>
        <taxon>Eukaryota</taxon>
        <taxon>Metazoa</taxon>
        <taxon>Ecdysozoa</taxon>
        <taxon>Arthropoda</taxon>
        <taxon>Chelicerata</taxon>
        <taxon>Arachnida</taxon>
        <taxon>Acari</taxon>
        <taxon>Acariformes</taxon>
        <taxon>Sarcoptiformes</taxon>
        <taxon>Astigmata</taxon>
        <taxon>Psoroptidia</taxon>
        <taxon>Analgoidea</taxon>
        <taxon>Pyroglyphidae</taxon>
        <taxon>Dermatophagoidinae</taxon>
        <taxon>Dermatophagoides</taxon>
    </lineage>
</organism>
<reference evidence="2" key="2">
    <citation type="journal article" date="2022" name="Res Sq">
        <title>Comparative Genomics Reveals Insights into the Divergent Evolution of Astigmatic Mites and Household Pest Adaptations.</title>
        <authorList>
            <person name="Xiong Q."/>
            <person name="Wan A.T.-Y."/>
            <person name="Liu X.-Y."/>
            <person name="Fung C.S.-H."/>
            <person name="Xiao X."/>
            <person name="Malainual N."/>
            <person name="Hou J."/>
            <person name="Wang L."/>
            <person name="Wang M."/>
            <person name="Yang K."/>
            <person name="Cui Y."/>
            <person name="Leung E."/>
            <person name="Nong W."/>
            <person name="Shin S.-K."/>
            <person name="Au S."/>
            <person name="Jeong K.Y."/>
            <person name="Chew F.T."/>
            <person name="Hui J."/>
            <person name="Leung T.F."/>
            <person name="Tungtrongchitr A."/>
            <person name="Zhong N."/>
            <person name="Liu Z."/>
            <person name="Tsui S."/>
        </authorList>
    </citation>
    <scope>NUCLEOTIDE SEQUENCE</scope>
    <source>
        <strain evidence="2">Derf</strain>
        <tissue evidence="2">Whole organism</tissue>
    </source>
</reference>
<evidence type="ECO:0000313" key="2">
    <source>
        <dbReference type="EMBL" id="KAH9511991.1"/>
    </source>
</evidence>
<accession>A0A922HYI0</accession>
<comment type="caution">
    <text evidence="2">The sequence shown here is derived from an EMBL/GenBank/DDBJ whole genome shotgun (WGS) entry which is preliminary data.</text>
</comment>
<evidence type="ECO:0000313" key="3">
    <source>
        <dbReference type="Proteomes" id="UP000790347"/>
    </source>
</evidence>
<feature type="compositionally biased region" description="Low complexity" evidence="1">
    <location>
        <begin position="8"/>
        <end position="23"/>
    </location>
</feature>
<sequence length="94" mass="11170">MLDHQKKQQQQQQQEPTQKQLKQSSTMMMMNKLKSYNLRFEAFITSNDANKRNPQACFKLILLMENGQRYELYMSLAMLDQFVSVLSNTLHHQT</sequence>
<evidence type="ECO:0000256" key="1">
    <source>
        <dbReference type="SAM" id="MobiDB-lite"/>
    </source>
</evidence>
<keyword evidence="3" id="KW-1185">Reference proteome</keyword>
<dbReference type="EMBL" id="ASGP02000004">
    <property type="protein sequence ID" value="KAH9511991.1"/>
    <property type="molecule type" value="Genomic_DNA"/>
</dbReference>